<dbReference type="Gene3D" id="1.10.287.3510">
    <property type="match status" value="1"/>
</dbReference>
<sequence length="118" mass="13837">MMVESLNLLFFFFLLIFFSIFVNSTTSLHLLLTAEILWITLYCLVLLISFLYDNLNLLSLVFFFLVLSAVEFGIGLVLLLIQNIISRTLNLNDNDLNFVKFTNRFKSKLFINKINWKI</sequence>
<evidence type="ECO:0000313" key="2">
    <source>
        <dbReference type="EMBL" id="APW82422.1"/>
    </source>
</evidence>
<keyword evidence="1" id="KW-1133">Transmembrane helix</keyword>
<name>A0A2I4PES7_9SPIT</name>
<geneLocation type="mitochondrion" evidence="2"/>
<proteinExistence type="predicted"/>
<evidence type="ECO:0000256" key="1">
    <source>
        <dbReference type="SAM" id="Phobius"/>
    </source>
</evidence>
<reference evidence="2" key="1">
    <citation type="submission" date="2016-07" db="EMBL/GenBank/DDBJ databases">
        <title>Mitochondrial genome evolution in stichotrich ciliates.</title>
        <authorList>
            <person name="Chen X."/>
            <person name="Landweber L."/>
        </authorList>
    </citation>
    <scope>NUCLEOTIDE SEQUENCE</scope>
</reference>
<feature type="transmembrane region" description="Helical" evidence="1">
    <location>
        <begin position="6"/>
        <end position="23"/>
    </location>
</feature>
<gene>
    <name evidence="2" type="primary">nad4L</name>
</gene>
<keyword evidence="1" id="KW-0472">Membrane</keyword>
<keyword evidence="2" id="KW-0496">Mitochondrion</keyword>
<feature type="transmembrane region" description="Helical" evidence="1">
    <location>
        <begin position="58"/>
        <end position="81"/>
    </location>
</feature>
<protein>
    <submittedName>
        <fullName evidence="2">Nad4L</fullName>
    </submittedName>
</protein>
<dbReference type="EMBL" id="KX529838">
    <property type="protein sequence ID" value="APW82422.1"/>
    <property type="molecule type" value="Genomic_DNA"/>
</dbReference>
<keyword evidence="1" id="KW-0812">Transmembrane</keyword>
<accession>A0A2I4PES7</accession>
<organism evidence="2">
    <name type="scientific">Laurentiella strenua</name>
    <dbReference type="NCBI Taxonomy" id="114681"/>
    <lineage>
        <taxon>Eukaryota</taxon>
        <taxon>Sar</taxon>
        <taxon>Alveolata</taxon>
        <taxon>Ciliophora</taxon>
        <taxon>Intramacronucleata</taxon>
        <taxon>Spirotrichea</taxon>
        <taxon>Stichotrichia</taxon>
        <taxon>Sporadotrichida</taxon>
        <taxon>Oxytrichidae</taxon>
        <taxon>Stylonychinae</taxon>
        <taxon>Laurentiella</taxon>
    </lineage>
</organism>
<feature type="transmembrane region" description="Helical" evidence="1">
    <location>
        <begin position="30"/>
        <end position="52"/>
    </location>
</feature>
<dbReference type="AlphaFoldDB" id="A0A2I4PES7"/>